<comment type="subcellular location">
    <subcellularLocation>
        <location evidence="1">Endoplasmic reticulum lumen</location>
    </subcellularLocation>
</comment>
<dbReference type="CDD" id="cd06257">
    <property type="entry name" value="DnaJ"/>
    <property type="match status" value="1"/>
</dbReference>
<dbReference type="STRING" id="225164.V3Z099"/>
<dbReference type="FunFam" id="1.25.40.10:FF:000224">
    <property type="entry name" value="DnaJ and TPR domain protein"/>
    <property type="match status" value="1"/>
</dbReference>
<dbReference type="RefSeq" id="XP_009065445.1">
    <property type="nucleotide sequence ID" value="XM_009067197.1"/>
</dbReference>
<evidence type="ECO:0000256" key="8">
    <source>
        <dbReference type="SAM" id="SignalP"/>
    </source>
</evidence>
<keyword evidence="2 8" id="KW-0732">Signal</keyword>
<evidence type="ECO:0000256" key="4">
    <source>
        <dbReference type="ARBA" id="ARBA00022803"/>
    </source>
</evidence>
<feature type="repeat" description="TPR" evidence="6">
    <location>
        <begin position="214"/>
        <end position="247"/>
    </location>
</feature>
<dbReference type="Pfam" id="PF13181">
    <property type="entry name" value="TPR_8"/>
    <property type="match status" value="1"/>
</dbReference>
<dbReference type="PROSITE" id="PS50005">
    <property type="entry name" value="TPR"/>
    <property type="match status" value="3"/>
</dbReference>
<dbReference type="Gene3D" id="1.25.40.10">
    <property type="entry name" value="Tetratricopeptide repeat domain"/>
    <property type="match status" value="1"/>
</dbReference>
<dbReference type="AlphaFoldDB" id="V3Z099"/>
<organism evidence="10 11">
    <name type="scientific">Lottia gigantea</name>
    <name type="common">Giant owl limpet</name>
    <dbReference type="NCBI Taxonomy" id="225164"/>
    <lineage>
        <taxon>Eukaryota</taxon>
        <taxon>Metazoa</taxon>
        <taxon>Spiralia</taxon>
        <taxon>Lophotrochozoa</taxon>
        <taxon>Mollusca</taxon>
        <taxon>Gastropoda</taxon>
        <taxon>Patellogastropoda</taxon>
        <taxon>Lottioidea</taxon>
        <taxon>Lottiidae</taxon>
        <taxon>Lottia</taxon>
    </lineage>
</organism>
<keyword evidence="3" id="KW-0677">Repeat</keyword>
<dbReference type="GO" id="GO:0051787">
    <property type="term" value="F:misfolded protein binding"/>
    <property type="evidence" value="ECO:0007669"/>
    <property type="project" value="TreeGrafter"/>
</dbReference>
<evidence type="ECO:0000256" key="1">
    <source>
        <dbReference type="ARBA" id="ARBA00004319"/>
    </source>
</evidence>
<dbReference type="InterPro" id="IPR001623">
    <property type="entry name" value="DnaJ_domain"/>
</dbReference>
<dbReference type="PANTHER" id="PTHR44140">
    <property type="entry name" value="LD25575P"/>
    <property type="match status" value="1"/>
</dbReference>
<dbReference type="PRINTS" id="PR00625">
    <property type="entry name" value="JDOMAIN"/>
</dbReference>
<dbReference type="SUPFAM" id="SSF48452">
    <property type="entry name" value="TPR-like"/>
    <property type="match status" value="1"/>
</dbReference>
<keyword evidence="11" id="KW-1185">Reference proteome</keyword>
<dbReference type="KEGG" id="lgi:LOTGIDRAFT_151060"/>
<gene>
    <name evidence="10" type="ORF">LOTGIDRAFT_151060</name>
</gene>
<dbReference type="GO" id="GO:0034975">
    <property type="term" value="P:protein folding in endoplasmic reticulum"/>
    <property type="evidence" value="ECO:0007669"/>
    <property type="project" value="TreeGrafter"/>
</dbReference>
<dbReference type="InterPro" id="IPR051727">
    <property type="entry name" value="DnaJ_C3_Co-chaperones"/>
</dbReference>
<keyword evidence="4 6" id="KW-0802">TPR repeat</keyword>
<sequence length="491" mass="55585">MDFARLFQSLCICLLTLDIQLFGLTSGANPEVEQHLEMGKKLLAAGQLADALSHYHAAVEGDPDNYMTYFKRATVFLALGKSRSALPDLAKVVELRPDFTAARIQRGSVLLKQGKYKEAKNDFETVLKTSPNNEEAKRNIDKIETIPPDIELAYRLVEEGNYGDAIQVLGGIIDTCPWDPTFHEIRSECYEAQGDLFKAASDIRQSTKLRADNTRGYFKLSSLHYEMGEADESLVQIRECLKLDPDNKQCFPHYKKVKKLVKLMTSAQESINNEEYDKCVKKAEEMLKVESLVHHYVSRAGQHKCKCYSKGGKVKEALAECTHLLKIDPNNLDALIDRAEAHIFNEDYEAAINDYQEASNIDGENRRVKEGLNKANKLLKQSKKRDYYKILGVKRNAKKKAIMKAYRKLAVLWHPDKFTTDEEKEKAQKKFLDIAAAKEVLTDPEKRAQFDNGEDPLDPEEQSGHGGNPFQQGFNPFGQGFSGGSFKFHFN</sequence>
<dbReference type="GO" id="GO:0051087">
    <property type="term" value="F:protein-folding chaperone binding"/>
    <property type="evidence" value="ECO:0007669"/>
    <property type="project" value="TreeGrafter"/>
</dbReference>
<accession>V3Z099</accession>
<feature type="domain" description="J" evidence="9">
    <location>
        <begin position="386"/>
        <end position="454"/>
    </location>
</feature>
<dbReference type="InterPro" id="IPR019734">
    <property type="entry name" value="TPR_rpt"/>
</dbReference>
<dbReference type="InterPro" id="IPR036869">
    <property type="entry name" value="J_dom_sf"/>
</dbReference>
<feature type="compositionally biased region" description="Acidic residues" evidence="7">
    <location>
        <begin position="452"/>
        <end position="461"/>
    </location>
</feature>
<evidence type="ECO:0000256" key="2">
    <source>
        <dbReference type="ARBA" id="ARBA00022729"/>
    </source>
</evidence>
<dbReference type="SUPFAM" id="SSF46565">
    <property type="entry name" value="Chaperone J-domain"/>
    <property type="match status" value="1"/>
</dbReference>
<dbReference type="OrthoDB" id="1726119at2759"/>
<proteinExistence type="predicted"/>
<dbReference type="PROSITE" id="PS50076">
    <property type="entry name" value="DNAJ_2"/>
    <property type="match status" value="1"/>
</dbReference>
<evidence type="ECO:0000256" key="3">
    <source>
        <dbReference type="ARBA" id="ARBA00022737"/>
    </source>
</evidence>
<dbReference type="Pfam" id="PF13432">
    <property type="entry name" value="TPR_16"/>
    <property type="match status" value="1"/>
</dbReference>
<dbReference type="Proteomes" id="UP000030746">
    <property type="component" value="Unassembled WGS sequence"/>
</dbReference>
<dbReference type="SMART" id="SM00028">
    <property type="entry name" value="TPR"/>
    <property type="match status" value="7"/>
</dbReference>
<keyword evidence="5" id="KW-0256">Endoplasmic reticulum</keyword>
<feature type="signal peptide" evidence="8">
    <location>
        <begin position="1"/>
        <end position="27"/>
    </location>
</feature>
<evidence type="ECO:0000256" key="7">
    <source>
        <dbReference type="SAM" id="MobiDB-lite"/>
    </source>
</evidence>
<name>V3Z099_LOTGI</name>
<feature type="chain" id="PRO_5004715703" description="J domain-containing protein" evidence="8">
    <location>
        <begin position="28"/>
        <end position="491"/>
    </location>
</feature>
<evidence type="ECO:0000259" key="9">
    <source>
        <dbReference type="PROSITE" id="PS50076"/>
    </source>
</evidence>
<feature type="repeat" description="TPR" evidence="6">
    <location>
        <begin position="32"/>
        <end position="65"/>
    </location>
</feature>
<dbReference type="CTD" id="20235531"/>
<protein>
    <recommendedName>
        <fullName evidence="9">J domain-containing protein</fullName>
    </recommendedName>
</protein>
<evidence type="ECO:0000256" key="6">
    <source>
        <dbReference type="PROSITE-ProRule" id="PRU00339"/>
    </source>
</evidence>
<dbReference type="Gene3D" id="1.10.287.110">
    <property type="entry name" value="DnaJ domain"/>
    <property type="match status" value="1"/>
</dbReference>
<dbReference type="OMA" id="PFAHFQH"/>
<evidence type="ECO:0000313" key="10">
    <source>
        <dbReference type="EMBL" id="ESO83868.1"/>
    </source>
</evidence>
<dbReference type="HOGENOM" id="CLU_015935_0_0_1"/>
<dbReference type="Pfam" id="PF00226">
    <property type="entry name" value="DnaJ"/>
    <property type="match status" value="1"/>
</dbReference>
<feature type="repeat" description="TPR" evidence="6">
    <location>
        <begin position="100"/>
        <end position="133"/>
    </location>
</feature>
<dbReference type="PANTHER" id="PTHR44140:SF2">
    <property type="entry name" value="LD25575P"/>
    <property type="match status" value="1"/>
</dbReference>
<dbReference type="Pfam" id="PF14559">
    <property type="entry name" value="TPR_19"/>
    <property type="match status" value="1"/>
</dbReference>
<dbReference type="EMBL" id="KB203567">
    <property type="protein sequence ID" value="ESO83868.1"/>
    <property type="molecule type" value="Genomic_DNA"/>
</dbReference>
<dbReference type="GO" id="GO:0005788">
    <property type="term" value="C:endoplasmic reticulum lumen"/>
    <property type="evidence" value="ECO:0007669"/>
    <property type="project" value="UniProtKB-SubCell"/>
</dbReference>
<feature type="region of interest" description="Disordered" evidence="7">
    <location>
        <begin position="443"/>
        <end position="474"/>
    </location>
</feature>
<dbReference type="SMART" id="SM00271">
    <property type="entry name" value="DnaJ"/>
    <property type="match status" value="1"/>
</dbReference>
<evidence type="ECO:0000256" key="5">
    <source>
        <dbReference type="ARBA" id="ARBA00022824"/>
    </source>
</evidence>
<dbReference type="GeneID" id="20235531"/>
<evidence type="ECO:0000313" key="11">
    <source>
        <dbReference type="Proteomes" id="UP000030746"/>
    </source>
</evidence>
<reference evidence="10 11" key="1">
    <citation type="journal article" date="2013" name="Nature">
        <title>Insights into bilaterian evolution from three spiralian genomes.</title>
        <authorList>
            <person name="Simakov O."/>
            <person name="Marletaz F."/>
            <person name="Cho S.J."/>
            <person name="Edsinger-Gonzales E."/>
            <person name="Havlak P."/>
            <person name="Hellsten U."/>
            <person name="Kuo D.H."/>
            <person name="Larsson T."/>
            <person name="Lv J."/>
            <person name="Arendt D."/>
            <person name="Savage R."/>
            <person name="Osoegawa K."/>
            <person name="de Jong P."/>
            <person name="Grimwood J."/>
            <person name="Chapman J.A."/>
            <person name="Shapiro H."/>
            <person name="Aerts A."/>
            <person name="Otillar R.P."/>
            <person name="Terry A.Y."/>
            <person name="Boore J.L."/>
            <person name="Grigoriev I.V."/>
            <person name="Lindberg D.R."/>
            <person name="Seaver E.C."/>
            <person name="Weisblat D.A."/>
            <person name="Putnam N.H."/>
            <person name="Rokhsar D.S."/>
        </authorList>
    </citation>
    <scope>NUCLEOTIDE SEQUENCE [LARGE SCALE GENOMIC DNA]</scope>
</reference>
<dbReference type="InterPro" id="IPR011990">
    <property type="entry name" value="TPR-like_helical_dom_sf"/>
</dbReference>